<evidence type="ECO:0008006" key="3">
    <source>
        <dbReference type="Google" id="ProtNLM"/>
    </source>
</evidence>
<name>A0ABZ0W0S8_9BACT</name>
<proteinExistence type="predicted"/>
<reference evidence="1 2" key="1">
    <citation type="submission" date="2023-12" db="EMBL/GenBank/DDBJ databases">
        <title>Genome sequencing and assembly of bacterial species from a model synthetic community.</title>
        <authorList>
            <person name="Hogle S.L."/>
        </authorList>
    </citation>
    <scope>NUCLEOTIDE SEQUENCE [LARGE SCALE GENOMIC DNA]</scope>
    <source>
        <strain evidence="1 2">HAMBI_3031</strain>
    </source>
</reference>
<evidence type="ECO:0000313" key="1">
    <source>
        <dbReference type="EMBL" id="WQD36858.1"/>
    </source>
</evidence>
<dbReference type="Proteomes" id="UP001325680">
    <property type="component" value="Chromosome"/>
</dbReference>
<dbReference type="RefSeq" id="WP_114793214.1">
    <property type="nucleotide sequence ID" value="NZ_CP139960.1"/>
</dbReference>
<sequence length="409" mass="44194">MRRYLLFIVTLYSSLYLYSCSKGDGGATTPEEPVALAVSLATITTADIHTITTVEAQAGGRVINSGGSTVTERGMVLSTVPLPTINHTKFATATVSGDGSFTSRLTGLSASTKYYVRAFAINAAGIAYGNELSFTTASIGSATFNLAPLFIIGSSLAHWEVELTADGGDPVTERGLCWSLTENPTIADNKSIDAGKGIGRYAGAMTGLQPQTEYYVRAYAKNAGGVSYSTNRKFKTIRKGNLTYTFNKSATPSATEQAAYSRLQIAIDSAVWYVNNYTSAVKHVWVNYVPGVATADANNEGWMRFGSGEGYQNLRTMLHELNHTFGTGTTSWWTGKIVGGKYQGNFANELLNKIQKSTGVQISGDTQHWWPYGLNQNSEVTSSWDYVFNCLLIEQMRKDGLSAAGTWTE</sequence>
<organism evidence="1 2">
    <name type="scientific">Niabella yanshanensis</name>
    <dbReference type="NCBI Taxonomy" id="577386"/>
    <lineage>
        <taxon>Bacteria</taxon>
        <taxon>Pseudomonadati</taxon>
        <taxon>Bacteroidota</taxon>
        <taxon>Chitinophagia</taxon>
        <taxon>Chitinophagales</taxon>
        <taxon>Chitinophagaceae</taxon>
        <taxon>Niabella</taxon>
    </lineage>
</organism>
<dbReference type="SUPFAM" id="SSF49265">
    <property type="entry name" value="Fibronectin type III"/>
    <property type="match status" value="1"/>
</dbReference>
<gene>
    <name evidence="1" type="ORF">U0035_14395</name>
</gene>
<dbReference type="EMBL" id="CP139960">
    <property type="protein sequence ID" value="WQD36858.1"/>
    <property type="molecule type" value="Genomic_DNA"/>
</dbReference>
<accession>A0ABZ0W0S8</accession>
<keyword evidence="2" id="KW-1185">Reference proteome</keyword>
<dbReference type="CDD" id="cd00063">
    <property type="entry name" value="FN3"/>
    <property type="match status" value="1"/>
</dbReference>
<dbReference type="InterPro" id="IPR003961">
    <property type="entry name" value="FN3_dom"/>
</dbReference>
<evidence type="ECO:0000313" key="2">
    <source>
        <dbReference type="Proteomes" id="UP001325680"/>
    </source>
</evidence>
<protein>
    <recommendedName>
        <fullName evidence="3">Fibronectin type-III domain-containing protein</fullName>
    </recommendedName>
</protein>
<dbReference type="InterPro" id="IPR036116">
    <property type="entry name" value="FN3_sf"/>
</dbReference>